<reference evidence="2" key="1">
    <citation type="journal article" date="2010" name="Nat. Biotechnol.">
        <title>Draft genome sequence of the oilseed species Ricinus communis.</title>
        <authorList>
            <person name="Chan A.P."/>
            <person name="Crabtree J."/>
            <person name="Zhao Q."/>
            <person name="Lorenzi H."/>
            <person name="Orvis J."/>
            <person name="Puiu D."/>
            <person name="Melake-Berhan A."/>
            <person name="Jones K.M."/>
            <person name="Redman J."/>
            <person name="Chen G."/>
            <person name="Cahoon E.B."/>
            <person name="Gedil M."/>
            <person name="Stanke M."/>
            <person name="Haas B.J."/>
            <person name="Wortman J.R."/>
            <person name="Fraser-Liggett C.M."/>
            <person name="Ravel J."/>
            <person name="Rabinowicz P.D."/>
        </authorList>
    </citation>
    <scope>NUCLEOTIDE SEQUENCE [LARGE SCALE GENOMIC DNA]</scope>
    <source>
        <strain evidence="2">cv. Hale</strain>
    </source>
</reference>
<organism evidence="1 2">
    <name type="scientific">Ricinus communis</name>
    <name type="common">Castor bean</name>
    <dbReference type="NCBI Taxonomy" id="3988"/>
    <lineage>
        <taxon>Eukaryota</taxon>
        <taxon>Viridiplantae</taxon>
        <taxon>Streptophyta</taxon>
        <taxon>Embryophyta</taxon>
        <taxon>Tracheophyta</taxon>
        <taxon>Spermatophyta</taxon>
        <taxon>Magnoliopsida</taxon>
        <taxon>eudicotyledons</taxon>
        <taxon>Gunneridae</taxon>
        <taxon>Pentapetalae</taxon>
        <taxon>rosids</taxon>
        <taxon>fabids</taxon>
        <taxon>Malpighiales</taxon>
        <taxon>Euphorbiaceae</taxon>
        <taxon>Acalyphoideae</taxon>
        <taxon>Acalypheae</taxon>
        <taxon>Ricinus</taxon>
    </lineage>
</organism>
<sequence length="51" mass="5676">MEQQTSMLLRLTKIPAWAQVEGIPGNYLSCYSLTTSSSTNFLIDAKNIMHA</sequence>
<name>B9RIF5_RICCO</name>
<gene>
    <name evidence="1" type="ORF">RCOM_1578710</name>
</gene>
<dbReference type="EMBL" id="EQ973781">
    <property type="protein sequence ID" value="EEF48927.1"/>
    <property type="molecule type" value="Genomic_DNA"/>
</dbReference>
<dbReference type="Proteomes" id="UP000008311">
    <property type="component" value="Unassembled WGS sequence"/>
</dbReference>
<dbReference type="InParanoid" id="B9RIF5"/>
<keyword evidence="2" id="KW-1185">Reference proteome</keyword>
<evidence type="ECO:0000313" key="1">
    <source>
        <dbReference type="EMBL" id="EEF48927.1"/>
    </source>
</evidence>
<accession>B9RIF5</accession>
<proteinExistence type="predicted"/>
<dbReference type="AlphaFoldDB" id="B9RIF5"/>
<protein>
    <submittedName>
        <fullName evidence="1">Uncharacterized protein</fullName>
    </submittedName>
</protein>
<evidence type="ECO:0000313" key="2">
    <source>
        <dbReference type="Proteomes" id="UP000008311"/>
    </source>
</evidence>